<dbReference type="SUPFAM" id="SSF48371">
    <property type="entry name" value="ARM repeat"/>
    <property type="match status" value="1"/>
</dbReference>
<feature type="domain" description="TOG" evidence="2">
    <location>
        <begin position="144"/>
        <end position="355"/>
    </location>
</feature>
<evidence type="ECO:0000313" key="4">
    <source>
        <dbReference type="Proteomes" id="UP000654075"/>
    </source>
</evidence>
<dbReference type="Pfam" id="PF13646">
    <property type="entry name" value="HEAT_2"/>
    <property type="match status" value="1"/>
</dbReference>
<sequence>MAANLRNLTEDLAGLGWEAFLAGPAVAQLRASCQAGRDAAGRRFNLAELLAAGLRSPESSSAAAGDVGVASVTGMVALFGADLQPCRSSLRVEDAAMLLWWLLWLSDWRTRIGEFGRPALPPCQRPQAGGSEQRPQRLRPGGGDSESATSALTSALTDRVPDVRRAALSALIEVASPRDYAAVAQAVTARLVDGDSYVRLAALAAVGRLAEAGTRVSARGSQATAWGPAVAARLRRDPDEEVRVSALGCLLRLAEPGDRRVLAELLASCSKDASSVVRHTALDALPKFAAVSGSAQRPLQSVAPVLSALLKDDPDPEVRRAAARAASQIGDSTVAAAALLVLDDRDAGVRGAVIAALAALHSRSAGGGSMAKAAAATLTLNRLAESCPEVRCAAAAALGSLASQGDSAVVSALVARLRDRSDVAEAAAAALAVVAKRGDDFVKSALLARLQDARDWRLRCAAVSALGAGIALPGDASVLEALILCLGDCQAEVRAAAAGSLGAVAQRGDATVLAALLAQLPVMGP</sequence>
<keyword evidence="4" id="KW-1185">Reference proteome</keyword>
<protein>
    <recommendedName>
        <fullName evidence="2">TOG domain-containing protein</fullName>
    </recommendedName>
</protein>
<dbReference type="PANTHER" id="PTHR12697:SF5">
    <property type="entry name" value="DEOXYHYPUSINE HYDROXYLASE"/>
    <property type="match status" value="1"/>
</dbReference>
<dbReference type="SMART" id="SM00567">
    <property type="entry name" value="EZ_HEAT"/>
    <property type="match status" value="6"/>
</dbReference>
<proteinExistence type="predicted"/>
<dbReference type="InterPro" id="IPR004155">
    <property type="entry name" value="PBS_lyase_HEAT"/>
</dbReference>
<dbReference type="EMBL" id="CAJNNV010028881">
    <property type="protein sequence ID" value="CAE8626014.1"/>
    <property type="molecule type" value="Genomic_DNA"/>
</dbReference>
<dbReference type="Gene3D" id="1.25.10.10">
    <property type="entry name" value="Leucine-rich Repeat Variant"/>
    <property type="match status" value="4"/>
</dbReference>
<comment type="caution">
    <text evidence="3">The sequence shown here is derived from an EMBL/GenBank/DDBJ whole genome shotgun (WGS) entry which is preliminary data.</text>
</comment>
<feature type="region of interest" description="Disordered" evidence="1">
    <location>
        <begin position="119"/>
        <end position="154"/>
    </location>
</feature>
<dbReference type="Proteomes" id="UP000654075">
    <property type="component" value="Unassembled WGS sequence"/>
</dbReference>
<evidence type="ECO:0000256" key="1">
    <source>
        <dbReference type="SAM" id="MobiDB-lite"/>
    </source>
</evidence>
<organism evidence="3 4">
    <name type="scientific">Polarella glacialis</name>
    <name type="common">Dinoflagellate</name>
    <dbReference type="NCBI Taxonomy" id="89957"/>
    <lineage>
        <taxon>Eukaryota</taxon>
        <taxon>Sar</taxon>
        <taxon>Alveolata</taxon>
        <taxon>Dinophyceae</taxon>
        <taxon>Suessiales</taxon>
        <taxon>Suessiaceae</taxon>
        <taxon>Polarella</taxon>
    </lineage>
</organism>
<dbReference type="InterPro" id="IPR011989">
    <property type="entry name" value="ARM-like"/>
</dbReference>
<dbReference type="GO" id="GO:0016491">
    <property type="term" value="F:oxidoreductase activity"/>
    <property type="evidence" value="ECO:0007669"/>
    <property type="project" value="TreeGrafter"/>
</dbReference>
<dbReference type="InterPro" id="IPR034085">
    <property type="entry name" value="TOG"/>
</dbReference>
<reference evidence="3" key="1">
    <citation type="submission" date="2021-02" db="EMBL/GenBank/DDBJ databases">
        <authorList>
            <person name="Dougan E. K."/>
            <person name="Rhodes N."/>
            <person name="Thang M."/>
            <person name="Chan C."/>
        </authorList>
    </citation>
    <scope>NUCLEOTIDE SEQUENCE</scope>
</reference>
<dbReference type="SMART" id="SM01349">
    <property type="entry name" value="TOG"/>
    <property type="match status" value="1"/>
</dbReference>
<evidence type="ECO:0000259" key="2">
    <source>
        <dbReference type="SMART" id="SM01349"/>
    </source>
</evidence>
<dbReference type="PANTHER" id="PTHR12697">
    <property type="entry name" value="PBS LYASE HEAT-LIKE PROTEIN"/>
    <property type="match status" value="1"/>
</dbReference>
<accession>A0A813GM09</accession>
<dbReference type="InterPro" id="IPR016024">
    <property type="entry name" value="ARM-type_fold"/>
</dbReference>
<gene>
    <name evidence="3" type="ORF">PGLA1383_LOCUS42996</name>
</gene>
<dbReference type="AlphaFoldDB" id="A0A813GM09"/>
<evidence type="ECO:0000313" key="3">
    <source>
        <dbReference type="EMBL" id="CAE8626014.1"/>
    </source>
</evidence>
<name>A0A813GM09_POLGL</name>